<name>A0A5B2VVT3_9BACT</name>
<reference evidence="2 3" key="1">
    <citation type="submission" date="2019-09" db="EMBL/GenBank/DDBJ databases">
        <title>Chitinophaga ginsengihumi sp. nov., isolated from soil of ginseng rhizosphere.</title>
        <authorList>
            <person name="Lee J."/>
        </authorList>
    </citation>
    <scope>NUCLEOTIDE SEQUENCE [LARGE SCALE GENOMIC DNA]</scope>
    <source>
        <strain evidence="2 3">BN140078</strain>
    </source>
</reference>
<dbReference type="AlphaFoldDB" id="A0A5B2VVT3"/>
<keyword evidence="3" id="KW-1185">Reference proteome</keyword>
<dbReference type="EMBL" id="VUOC01000002">
    <property type="protein sequence ID" value="KAA2242397.1"/>
    <property type="molecule type" value="Genomic_DNA"/>
</dbReference>
<feature type="transmembrane region" description="Helical" evidence="1">
    <location>
        <begin position="12"/>
        <end position="30"/>
    </location>
</feature>
<dbReference type="Proteomes" id="UP000324611">
    <property type="component" value="Unassembled WGS sequence"/>
</dbReference>
<gene>
    <name evidence="2" type="ORF">F0L74_07570</name>
</gene>
<comment type="caution">
    <text evidence="2">The sequence shown here is derived from an EMBL/GenBank/DDBJ whole genome shotgun (WGS) entry which is preliminary data.</text>
</comment>
<keyword evidence="1" id="KW-0472">Membrane</keyword>
<keyword evidence="1" id="KW-0812">Transmembrane</keyword>
<evidence type="ECO:0000313" key="3">
    <source>
        <dbReference type="Proteomes" id="UP000324611"/>
    </source>
</evidence>
<proteinExistence type="predicted"/>
<keyword evidence="1" id="KW-1133">Transmembrane helix</keyword>
<reference evidence="2 3" key="2">
    <citation type="submission" date="2019-09" db="EMBL/GenBank/DDBJ databases">
        <authorList>
            <person name="Jin C."/>
        </authorList>
    </citation>
    <scope>NUCLEOTIDE SEQUENCE [LARGE SCALE GENOMIC DNA]</scope>
    <source>
        <strain evidence="2 3">BN140078</strain>
    </source>
</reference>
<dbReference type="RefSeq" id="WP_149837269.1">
    <property type="nucleotide sequence ID" value="NZ_VUOC01000002.1"/>
</dbReference>
<evidence type="ECO:0000256" key="1">
    <source>
        <dbReference type="SAM" id="Phobius"/>
    </source>
</evidence>
<evidence type="ECO:0000313" key="2">
    <source>
        <dbReference type="EMBL" id="KAA2242397.1"/>
    </source>
</evidence>
<sequence>MFRNHSRVSVARPVTVLLVFLNAIVLKYGLILGDDWYLLLPVTIPMLITSLVISPGKKP</sequence>
<organism evidence="2 3">
    <name type="scientific">Chitinophaga agrisoli</name>
    <dbReference type="NCBI Taxonomy" id="2607653"/>
    <lineage>
        <taxon>Bacteria</taxon>
        <taxon>Pseudomonadati</taxon>
        <taxon>Bacteroidota</taxon>
        <taxon>Chitinophagia</taxon>
        <taxon>Chitinophagales</taxon>
        <taxon>Chitinophagaceae</taxon>
        <taxon>Chitinophaga</taxon>
    </lineage>
</organism>
<protein>
    <submittedName>
        <fullName evidence="2">Uncharacterized protein</fullName>
    </submittedName>
</protein>
<feature type="transmembrane region" description="Helical" evidence="1">
    <location>
        <begin position="36"/>
        <end position="54"/>
    </location>
</feature>
<accession>A0A5B2VVT3</accession>